<dbReference type="Gene3D" id="3.40.50.880">
    <property type="match status" value="1"/>
</dbReference>
<feature type="domain" description="Biotin-protein ligase N-terminal" evidence="1">
    <location>
        <begin position="26"/>
        <end position="250"/>
    </location>
</feature>
<keyword evidence="2" id="KW-0808">Transferase</keyword>
<dbReference type="Pfam" id="PF09825">
    <property type="entry name" value="BPL_N"/>
    <property type="match status" value="1"/>
</dbReference>
<protein>
    <submittedName>
        <fullName evidence="2">Glutamine amidotransferase-like uncharacterized protein</fullName>
    </submittedName>
</protein>
<dbReference type="Proteomes" id="UP000525298">
    <property type="component" value="Unassembled WGS sequence"/>
</dbReference>
<dbReference type="RefSeq" id="WP_181552415.1">
    <property type="nucleotide sequence ID" value="NZ_JACDUS010000012.1"/>
</dbReference>
<dbReference type="EMBL" id="JACDUS010000012">
    <property type="protein sequence ID" value="MBA2882794.1"/>
    <property type="molecule type" value="Genomic_DNA"/>
</dbReference>
<comment type="caution">
    <text evidence="2">The sequence shown here is derived from an EMBL/GenBank/DDBJ whole genome shotgun (WGS) entry which is preliminary data.</text>
</comment>
<dbReference type="GO" id="GO:0016740">
    <property type="term" value="F:transferase activity"/>
    <property type="evidence" value="ECO:0007669"/>
    <property type="project" value="UniProtKB-KW"/>
</dbReference>
<evidence type="ECO:0000259" key="1">
    <source>
        <dbReference type="Pfam" id="PF09825"/>
    </source>
</evidence>
<dbReference type="InterPro" id="IPR029062">
    <property type="entry name" value="Class_I_gatase-like"/>
</dbReference>
<keyword evidence="2" id="KW-0315">Glutamine amidotransferase</keyword>
<keyword evidence="3" id="KW-1185">Reference proteome</keyword>
<dbReference type="AlphaFoldDB" id="A0A7W0CBP4"/>
<accession>A0A7W0CBP4</accession>
<sequence length="420" mass="47598">MESKESHFFPLQNFACEGLRKAKIGIYAGKGASHSWLWFVDLFQKKEFLNLSFLDEELIRQKDYLKALDVLIVSGGDTFAVAEALKKDGAYQIQSFVENGGIYIGSCAGAYLPMNSSKEPLNLFNFVNVKITNLAKLLPETLRQSYKSFVLYGCDYLFHPVREAVNLKVANNLYDNDVIEFNAPLYGGPGMTYDHPEHIVAYYDDFTNKTSFLVNRETAEHTLIRKAAVIRVPYNKGCFYLMGPHLEHPDYKDANDFLTNVLLGELSEALRKAPQHHLSNPKKVSNLQVVSGQAASKIIRNMKSELSNSRIAASGLEFVSVSWLIGKKVYAPDKIRVFLESMWKRIKLLEKIEKLVARPGMLSFIVGNMGYLSTDLRQIKNAVDQNIESLDLAVCMFERLQKVSINFFDVVFKSLRESQL</sequence>
<proteinExistence type="predicted"/>
<evidence type="ECO:0000313" key="2">
    <source>
        <dbReference type="EMBL" id="MBA2882794.1"/>
    </source>
</evidence>
<name>A0A7W0CBP4_9BACT</name>
<dbReference type="SUPFAM" id="SSF52317">
    <property type="entry name" value="Class I glutamine amidotransferase-like"/>
    <property type="match status" value="1"/>
</dbReference>
<reference evidence="2 3" key="1">
    <citation type="submission" date="2020-07" db="EMBL/GenBank/DDBJ databases">
        <title>Genomic Encyclopedia of Type Strains, Phase IV (KMG-IV): sequencing the most valuable type-strain genomes for metagenomic binning, comparative biology and taxonomic classification.</title>
        <authorList>
            <person name="Goeker M."/>
        </authorList>
    </citation>
    <scope>NUCLEOTIDE SEQUENCE [LARGE SCALE GENOMIC DNA]</scope>
    <source>
        <strain evidence="2 3">DSM 17721</strain>
    </source>
</reference>
<organism evidence="2 3">
    <name type="scientific">Desulfosalsimonas propionicica</name>
    <dbReference type="NCBI Taxonomy" id="332175"/>
    <lineage>
        <taxon>Bacteria</taxon>
        <taxon>Pseudomonadati</taxon>
        <taxon>Thermodesulfobacteriota</taxon>
        <taxon>Desulfobacteria</taxon>
        <taxon>Desulfobacterales</taxon>
        <taxon>Desulfosalsimonadaceae</taxon>
        <taxon>Desulfosalsimonas</taxon>
    </lineage>
</organism>
<dbReference type="InterPro" id="IPR019197">
    <property type="entry name" value="Biotin-prot_ligase_N"/>
</dbReference>
<evidence type="ECO:0000313" key="3">
    <source>
        <dbReference type="Proteomes" id="UP000525298"/>
    </source>
</evidence>
<gene>
    <name evidence="2" type="ORF">HNR65_003149</name>
</gene>